<feature type="coiled-coil region" evidence="1">
    <location>
        <begin position="7"/>
        <end position="34"/>
    </location>
</feature>
<feature type="domain" description="AAA+ ATPase" evidence="2">
    <location>
        <begin position="182"/>
        <end position="311"/>
    </location>
</feature>
<reference evidence="3 4" key="1">
    <citation type="submission" date="2015-09" db="EMBL/GenBank/DDBJ databases">
        <title>Draft genome sequence of a Caloramator mitchellensis, a moderate thermophile from the Great Artesian Basin of Australia.</title>
        <authorList>
            <person name="Patel B.K."/>
        </authorList>
    </citation>
    <scope>NUCLEOTIDE SEQUENCE [LARGE SCALE GENOMIC DNA]</scope>
    <source>
        <strain evidence="3 4">VF08</strain>
    </source>
</reference>
<keyword evidence="4" id="KW-1185">Reference proteome</keyword>
<name>A0A0R3JS27_CALMK</name>
<dbReference type="STRING" id="908809.ABG79_01934"/>
<dbReference type="GO" id="GO:0006260">
    <property type="term" value="P:DNA replication"/>
    <property type="evidence" value="ECO:0007669"/>
    <property type="project" value="TreeGrafter"/>
</dbReference>
<dbReference type="Pfam" id="PF01695">
    <property type="entry name" value="IstB_IS21"/>
    <property type="match status" value="1"/>
</dbReference>
<comment type="caution">
    <text evidence="3">The sequence shown here is derived from an EMBL/GenBank/DDBJ whole genome shotgun (WGS) entry which is preliminary data.</text>
</comment>
<dbReference type="EMBL" id="LKHP01000012">
    <property type="protein sequence ID" value="KRQ86311.1"/>
    <property type="molecule type" value="Genomic_DNA"/>
</dbReference>
<dbReference type="SUPFAM" id="SSF52540">
    <property type="entry name" value="P-loop containing nucleoside triphosphate hydrolases"/>
    <property type="match status" value="1"/>
</dbReference>
<dbReference type="PANTHER" id="PTHR30050:SF4">
    <property type="entry name" value="ATP-BINDING PROTEIN RV3427C IN INSERTION SEQUENCE-RELATED"/>
    <property type="match status" value="1"/>
</dbReference>
<evidence type="ECO:0000313" key="4">
    <source>
        <dbReference type="Proteomes" id="UP000052015"/>
    </source>
</evidence>
<dbReference type="InterPro" id="IPR002611">
    <property type="entry name" value="IstB_ATP-bd"/>
</dbReference>
<gene>
    <name evidence="3" type="primary">dnaC_1</name>
    <name evidence="3" type="ORF">ABG79_01934</name>
</gene>
<dbReference type="Proteomes" id="UP000052015">
    <property type="component" value="Unassembled WGS sequence"/>
</dbReference>
<dbReference type="RefSeq" id="WP_057979249.1">
    <property type="nucleotide sequence ID" value="NZ_LKHP01000012.1"/>
</dbReference>
<evidence type="ECO:0000256" key="1">
    <source>
        <dbReference type="SAM" id="Coils"/>
    </source>
</evidence>
<evidence type="ECO:0000259" key="2">
    <source>
        <dbReference type="SMART" id="SM00382"/>
    </source>
</evidence>
<dbReference type="GO" id="GO:0005524">
    <property type="term" value="F:ATP binding"/>
    <property type="evidence" value="ECO:0007669"/>
    <property type="project" value="InterPro"/>
</dbReference>
<proteinExistence type="predicted"/>
<sequence>MLRSKIVLEILEEYEKLQNQAKEMQKERQREVYNKIPRLREIDEKIKKLGVEMAMAVVNGSNYQEVINQTREKITSLRIEKGELLSLHKVPLDFLEIKYICSKCNDTGFIGNQKCSCFKQKLIDKLYQQSNLKEIIKRENFDTFNISYYSSEIYPDEKISPRKNMERIFTSCLNFVNNFDLTEDNLFFYGSSGLGKTFLSHCIAKDLLDRGKVVIYQTAPNLMDIIKSAKYDENSNKEVLDDILDCDLLIIDDLGTEPNHTGYSQLELFNIINTRLLKNKKMVISTNLPLEDFDSIYAERIKSRILGSFILHKFIGEDIRLIKRRAGDK</sequence>
<dbReference type="AlphaFoldDB" id="A0A0R3JS27"/>
<dbReference type="Gene3D" id="3.40.50.300">
    <property type="entry name" value="P-loop containing nucleotide triphosphate hydrolases"/>
    <property type="match status" value="1"/>
</dbReference>
<dbReference type="PATRIC" id="fig|908809.3.peg.1937"/>
<dbReference type="NCBIfam" id="NF005304">
    <property type="entry name" value="PRK06835.1"/>
    <property type="match status" value="1"/>
</dbReference>
<dbReference type="InterPro" id="IPR003593">
    <property type="entry name" value="AAA+_ATPase"/>
</dbReference>
<dbReference type="PANTHER" id="PTHR30050">
    <property type="entry name" value="CHROMOSOMAL REPLICATION INITIATOR PROTEIN DNAA"/>
    <property type="match status" value="1"/>
</dbReference>
<accession>A0A0R3JS27</accession>
<organism evidence="3 4">
    <name type="scientific">Caloramator mitchellensis</name>
    <dbReference type="NCBI Taxonomy" id="908809"/>
    <lineage>
        <taxon>Bacteria</taxon>
        <taxon>Bacillati</taxon>
        <taxon>Bacillota</taxon>
        <taxon>Clostridia</taxon>
        <taxon>Eubacteriales</taxon>
        <taxon>Clostridiaceae</taxon>
        <taxon>Caloramator</taxon>
    </lineage>
</organism>
<dbReference type="InterPro" id="IPR027417">
    <property type="entry name" value="P-loop_NTPase"/>
</dbReference>
<protein>
    <submittedName>
        <fullName evidence="3">DNA replication protein DnaC</fullName>
    </submittedName>
</protein>
<keyword evidence="1" id="KW-0175">Coiled coil</keyword>
<dbReference type="SMART" id="SM00382">
    <property type="entry name" value="AAA"/>
    <property type="match status" value="1"/>
</dbReference>
<evidence type="ECO:0000313" key="3">
    <source>
        <dbReference type="EMBL" id="KRQ86311.1"/>
    </source>
</evidence>
<dbReference type="CDD" id="cd00009">
    <property type="entry name" value="AAA"/>
    <property type="match status" value="1"/>
</dbReference>